<protein>
    <submittedName>
        <fullName evidence="1">Uncharacterized protein</fullName>
    </submittedName>
</protein>
<evidence type="ECO:0000313" key="2">
    <source>
        <dbReference type="EMBL" id="ALJ57432.1"/>
    </source>
</evidence>
<proteinExistence type="predicted"/>
<dbReference type="KEGG" id="bcel:BcellWH2_00156"/>
<accession>A0A0P0FQR6</accession>
<evidence type="ECO:0000313" key="1">
    <source>
        <dbReference type="EMBL" id="ALJ57424.1"/>
    </source>
</evidence>
<dbReference type="PATRIC" id="fig|246787.4.peg.153"/>
<sequence>MCQYKSICNPIIELTTLLQSCGFTIEKQELKDWHFNEFEIVMKGKKLQLPMIDIEGIEQHSDNIYCCKCHWSVVKLIMN</sequence>
<dbReference type="AlphaFoldDB" id="A0A0P0FQR6"/>
<dbReference type="EMBL" id="CP012801">
    <property type="protein sequence ID" value="ALJ57432.1"/>
    <property type="molecule type" value="Genomic_DNA"/>
</dbReference>
<dbReference type="EMBL" id="CP012801">
    <property type="protein sequence ID" value="ALJ57424.1"/>
    <property type="molecule type" value="Genomic_DNA"/>
</dbReference>
<dbReference type="KEGG" id="bcel:BcellWH2_00148"/>
<reference evidence="1 3" key="1">
    <citation type="journal article" date="2015" name="Science">
        <title>Genetic determinants of in vivo fitness and diet responsiveness in multiple human gut Bacteroides.</title>
        <authorList>
            <person name="Wu M."/>
            <person name="McNulty N.P."/>
            <person name="Rodionov D.A."/>
            <person name="Khoroshkin M.S."/>
            <person name="Griffin N.W."/>
            <person name="Cheng J."/>
            <person name="Latreille P."/>
            <person name="Kerstetter R.A."/>
            <person name="Terrapon N."/>
            <person name="Henrissat B."/>
            <person name="Osterman A.L."/>
            <person name="Gordon J.I."/>
        </authorList>
    </citation>
    <scope>NUCLEOTIDE SEQUENCE [LARGE SCALE GENOMIC DNA]</scope>
    <source>
        <strain evidence="1 3">WH2</strain>
    </source>
</reference>
<gene>
    <name evidence="1" type="ORF">BcellWH2_00148</name>
    <name evidence="2" type="ORF">BcellWH2_00156</name>
</gene>
<dbReference type="Proteomes" id="UP000061809">
    <property type="component" value="Chromosome"/>
</dbReference>
<name>A0A0P0FQR6_9BACE</name>
<evidence type="ECO:0000313" key="3">
    <source>
        <dbReference type="Proteomes" id="UP000061809"/>
    </source>
</evidence>
<organism evidence="1 3">
    <name type="scientific">Bacteroides cellulosilyticus</name>
    <dbReference type="NCBI Taxonomy" id="246787"/>
    <lineage>
        <taxon>Bacteria</taxon>
        <taxon>Pseudomonadati</taxon>
        <taxon>Bacteroidota</taxon>
        <taxon>Bacteroidia</taxon>
        <taxon>Bacteroidales</taxon>
        <taxon>Bacteroidaceae</taxon>
        <taxon>Bacteroides</taxon>
    </lineage>
</organism>